<sequence>MRSKGHDFQGNANRLVKHLKGQRASAWSKSAPREDDLSACKNAFGRSDVLPGNRRVAKRQVTFWTLRDSREAKIHMH</sequence>
<protein>
    <submittedName>
        <fullName evidence="1">Uncharacterized protein</fullName>
    </submittedName>
</protein>
<dbReference type="KEGG" id="pno:SNOG_14539"/>
<reference evidence="2" key="1">
    <citation type="journal article" date="2007" name="Plant Cell">
        <title>Dothideomycete-plant interactions illuminated by genome sequencing and EST analysis of the wheat pathogen Stagonospora nodorum.</title>
        <authorList>
            <person name="Hane J.K."/>
            <person name="Lowe R.G."/>
            <person name="Solomon P.S."/>
            <person name="Tan K.C."/>
            <person name="Schoch C.L."/>
            <person name="Spatafora J.W."/>
            <person name="Crous P.W."/>
            <person name="Kodira C."/>
            <person name="Birren B.W."/>
            <person name="Galagan J.E."/>
            <person name="Torriani S.F."/>
            <person name="McDonald B.A."/>
            <person name="Oliver R.P."/>
        </authorList>
    </citation>
    <scope>NUCLEOTIDE SEQUENCE [LARGE SCALE GENOMIC DNA]</scope>
    <source>
        <strain evidence="2">SN15 / ATCC MYA-4574 / FGSC 10173</strain>
    </source>
</reference>
<organism evidence="1 2">
    <name type="scientific">Phaeosphaeria nodorum (strain SN15 / ATCC MYA-4574 / FGSC 10173)</name>
    <name type="common">Glume blotch fungus</name>
    <name type="synonym">Parastagonospora nodorum</name>
    <dbReference type="NCBI Taxonomy" id="321614"/>
    <lineage>
        <taxon>Eukaryota</taxon>
        <taxon>Fungi</taxon>
        <taxon>Dikarya</taxon>
        <taxon>Ascomycota</taxon>
        <taxon>Pezizomycotina</taxon>
        <taxon>Dothideomycetes</taxon>
        <taxon>Pleosporomycetidae</taxon>
        <taxon>Pleosporales</taxon>
        <taxon>Pleosporineae</taxon>
        <taxon>Phaeosphaeriaceae</taxon>
        <taxon>Parastagonospora</taxon>
    </lineage>
</organism>
<dbReference type="GeneID" id="5981646"/>
<accession>Q0U122</accession>
<name>Q0U122_PHANO</name>
<evidence type="ECO:0000313" key="2">
    <source>
        <dbReference type="Proteomes" id="UP000001055"/>
    </source>
</evidence>
<dbReference type="RefSeq" id="XP_001804721.1">
    <property type="nucleotide sequence ID" value="XM_001804669.1"/>
</dbReference>
<dbReference type="AlphaFoldDB" id="Q0U122"/>
<dbReference type="EMBL" id="CH445356">
    <property type="protein sequence ID" value="EAT78079.1"/>
    <property type="molecule type" value="Genomic_DNA"/>
</dbReference>
<dbReference type="Proteomes" id="UP000001055">
    <property type="component" value="Unassembled WGS sequence"/>
</dbReference>
<dbReference type="InParanoid" id="Q0U122"/>
<gene>
    <name evidence="1" type="ORF">SNOG_14539</name>
</gene>
<proteinExistence type="predicted"/>
<evidence type="ECO:0000313" key="1">
    <source>
        <dbReference type="EMBL" id="EAT78079.1"/>
    </source>
</evidence>